<dbReference type="PANTHER" id="PTHR23318">
    <property type="entry name" value="ATP SYNTHASE GAMMA-RELATED"/>
    <property type="match status" value="1"/>
</dbReference>
<feature type="domain" description="Serine/threonine-protein phosphatase 4 regulatory subunit 3-like central" evidence="4">
    <location>
        <begin position="305"/>
        <end position="940"/>
    </location>
</feature>
<feature type="compositionally biased region" description="Acidic residues" evidence="3">
    <location>
        <begin position="987"/>
        <end position="1003"/>
    </location>
</feature>
<name>A0A409VPY8_PSICY</name>
<dbReference type="Proteomes" id="UP000283269">
    <property type="component" value="Unassembled WGS sequence"/>
</dbReference>
<evidence type="ECO:0000313" key="6">
    <source>
        <dbReference type="EMBL" id="PPQ68299.1"/>
    </source>
</evidence>
<dbReference type="Gene3D" id="2.30.29.30">
    <property type="entry name" value="Pleckstrin-homology domain (PH domain)/Phosphotyrosine-binding domain (PTB)"/>
    <property type="match status" value="1"/>
</dbReference>
<dbReference type="InParanoid" id="A0A409VPY8"/>
<feature type="compositionally biased region" description="Polar residues" evidence="3">
    <location>
        <begin position="1190"/>
        <end position="1202"/>
    </location>
</feature>
<feature type="domain" description="PP4R3 EVH1-like" evidence="5">
    <location>
        <begin position="166"/>
        <end position="264"/>
    </location>
</feature>
<feature type="region of interest" description="Disordered" evidence="3">
    <location>
        <begin position="500"/>
        <end position="540"/>
    </location>
</feature>
<feature type="compositionally biased region" description="Low complexity" evidence="3">
    <location>
        <begin position="1"/>
        <end position="58"/>
    </location>
</feature>
<dbReference type="GO" id="GO:0005654">
    <property type="term" value="C:nucleoplasm"/>
    <property type="evidence" value="ECO:0007669"/>
    <property type="project" value="TreeGrafter"/>
</dbReference>
<feature type="compositionally biased region" description="Polar residues" evidence="3">
    <location>
        <begin position="1013"/>
        <end position="1025"/>
    </location>
</feature>
<comment type="caution">
    <text evidence="6">The sequence shown here is derived from an EMBL/GenBank/DDBJ whole genome shotgun (WGS) entry which is preliminary data.</text>
</comment>
<evidence type="ECO:0000259" key="5">
    <source>
        <dbReference type="Pfam" id="PF22972"/>
    </source>
</evidence>
<dbReference type="AlphaFoldDB" id="A0A409VPY8"/>
<protein>
    <submittedName>
        <fullName evidence="6">Uncharacterized protein</fullName>
    </submittedName>
</protein>
<accession>A0A409VPY8</accession>
<sequence>MNGLASASPEPQSLLQSSQNSPAGAAHTTGAGSTTIFDSQSPLQDSQSSIDQDPTSTSVTNIPPDELSDSTPQHPAAENPQAEGEFVQTAEVIGVSQDKGGGTETENVEAETSIIKEEGEVLLRHVNGQIELVEHTPTHDAGLGDGGLIMTDEGGEWLPESDHELKRVKVYQLIGSRWMDQGTAFCYGQFSDETSDALLVARSERNANHVILSTAIRSSDVYQRQQDTLIVWTEPDGVDYALSFQDPEGCTEVWAFIQEVQRHMNMSDDPTAVSSSPLLGETSVTTSSIIRSGHLPPPQLGIISEIERAIKALARTQAVKERICEYIQREDYIKALIKVMHTAEDLENLENLHALCSLMQSILMLNDHTMYEHILEDDIFFGVVGMLEYDPDFPGHKANYRDFLHNTAQFHQPIPMRDISIQKKIHHTYRLQFLKDVVLARALDDSTFNVLNSCIIFNQIDIIQHIQQDPQFLHDVVRLFVNEDMLIGGSSNVRRTNFQPQQQLQLQSSSNQLTQEQPPQANSSISNSSQPQTSSPPLTQPQHMIISLNANGDNVKTEATQMDIDQKPTISSPKPVNGTSTIAMANGRGGRRSTSYAFAPPDDLTEDDIALRREVVMLLQQLAIMGKNVQMPARITLFRTLVDRGVLFAVQWAMELPENDDSNKQMISAGGEVLSALLDHDINGVRAHVLKQIVAIEKERESAKIGADKAETFLQMLCRIMALSKDLAVQSQVGDALKVWLDTPTMDSAGGSAGSEATGPKLPTIVRKDEPGTERFIDYFYKCCIPILLKPLSDLSEWRNFKEPALPLTREGTNRFVYLCDLVHNFLQQHNFRSHFYIMSSDILARVATLFKAKDKHLRHSAFRIFRLLLKQGNPNSHTQIMKHDILKPILDLTLKESLRDNLLSCSCQEYFEHMRRENMKDLIKFCMMHHEPEIQKLSRSPLGGQRFELFIRRHEMNVAPPPEVSSPPDKSGLDRGWSGPGRAPDTAEEDYFNADDDDDEEYFSTSGGFGPTSYQQRQWASSAAGNVPLAVSPLPPNNTGMKRKRRPGLTSAPKGYRPPLKTPQLSALVDYDEDDEDTNSSDAVDALPEASGSGSVSPPSDNNKSTSPRPSDRPISPLTASSGPPPQRDTKEDEEDNLLEALARTARARSQSPSPSLGPMRPSEKRRRADDDDDDELLARLNKSKKSEPGNQKQTPQTTIGGKSKVGDDPPSKKIKVKFGSVGLAVASAPPTPNQTKLTSPADDAPPSSEPGKKDEDTG</sequence>
<keyword evidence="2" id="KW-0539">Nucleus</keyword>
<dbReference type="InterPro" id="IPR016024">
    <property type="entry name" value="ARM-type_fold"/>
</dbReference>
<dbReference type="STRING" id="93625.A0A409VPY8"/>
<feature type="compositionally biased region" description="Polar residues" evidence="3">
    <location>
        <begin position="1093"/>
        <end position="1110"/>
    </location>
</feature>
<evidence type="ECO:0000256" key="3">
    <source>
        <dbReference type="SAM" id="MobiDB-lite"/>
    </source>
</evidence>
<dbReference type="InterPro" id="IPR011993">
    <property type="entry name" value="PH-like_dom_sf"/>
</dbReference>
<evidence type="ECO:0000313" key="7">
    <source>
        <dbReference type="Proteomes" id="UP000283269"/>
    </source>
</evidence>
<evidence type="ECO:0000256" key="1">
    <source>
        <dbReference type="ARBA" id="ARBA00004123"/>
    </source>
</evidence>
<evidence type="ECO:0000256" key="2">
    <source>
        <dbReference type="ARBA" id="ARBA00023242"/>
    </source>
</evidence>
<proteinExistence type="predicted"/>
<dbReference type="GO" id="GO:0006974">
    <property type="term" value="P:DNA damage response"/>
    <property type="evidence" value="ECO:0007669"/>
    <property type="project" value="TreeGrafter"/>
</dbReference>
<dbReference type="SUPFAM" id="SSF48371">
    <property type="entry name" value="ARM repeat"/>
    <property type="match status" value="1"/>
</dbReference>
<organism evidence="6 7">
    <name type="scientific">Psilocybe cyanescens</name>
    <dbReference type="NCBI Taxonomy" id="93625"/>
    <lineage>
        <taxon>Eukaryota</taxon>
        <taxon>Fungi</taxon>
        <taxon>Dikarya</taxon>
        <taxon>Basidiomycota</taxon>
        <taxon>Agaricomycotina</taxon>
        <taxon>Agaricomycetes</taxon>
        <taxon>Agaricomycetidae</taxon>
        <taxon>Agaricales</taxon>
        <taxon>Agaricineae</taxon>
        <taxon>Strophariaceae</taxon>
        <taxon>Psilocybe</taxon>
    </lineage>
</organism>
<feature type="compositionally biased region" description="Acidic residues" evidence="3">
    <location>
        <begin position="1071"/>
        <end position="1080"/>
    </location>
</feature>
<dbReference type="InterPro" id="IPR051137">
    <property type="entry name" value="PP4R3-like"/>
</dbReference>
<reference evidence="6 7" key="1">
    <citation type="journal article" date="2018" name="Evol. Lett.">
        <title>Horizontal gene cluster transfer increased hallucinogenic mushroom diversity.</title>
        <authorList>
            <person name="Reynolds H.T."/>
            <person name="Vijayakumar V."/>
            <person name="Gluck-Thaler E."/>
            <person name="Korotkin H.B."/>
            <person name="Matheny P.B."/>
            <person name="Slot J.C."/>
        </authorList>
    </citation>
    <scope>NUCLEOTIDE SEQUENCE [LARGE SCALE GENOMIC DNA]</scope>
    <source>
        <strain evidence="6 7">2631</strain>
    </source>
</reference>
<dbReference type="InterPro" id="IPR006887">
    <property type="entry name" value="P4R3-like_central_dom"/>
</dbReference>
<dbReference type="PANTHER" id="PTHR23318:SF0">
    <property type="entry name" value="SERINE_THREONINE-PROTEIN PHOSPHATASE 4 REGULATORY SUBUNIT 3"/>
    <property type="match status" value="1"/>
</dbReference>
<feature type="region of interest" description="Disordered" evidence="3">
    <location>
        <begin position="959"/>
        <end position="1260"/>
    </location>
</feature>
<dbReference type="SUPFAM" id="SSF50729">
    <property type="entry name" value="PH domain-like"/>
    <property type="match status" value="1"/>
</dbReference>
<evidence type="ECO:0000259" key="4">
    <source>
        <dbReference type="Pfam" id="PF04802"/>
    </source>
</evidence>
<comment type="subcellular location">
    <subcellularLocation>
        <location evidence="1">Nucleus</location>
    </subcellularLocation>
</comment>
<dbReference type="FunCoup" id="A0A409VPY8">
    <property type="interactions" value="603"/>
</dbReference>
<dbReference type="Pfam" id="PF04802">
    <property type="entry name" value="PP4R3"/>
    <property type="match status" value="1"/>
</dbReference>
<dbReference type="InterPro" id="IPR055236">
    <property type="entry name" value="EVH1_PP4R3"/>
</dbReference>
<keyword evidence="7" id="KW-1185">Reference proteome</keyword>
<feature type="compositionally biased region" description="Low complexity" evidence="3">
    <location>
        <begin position="1140"/>
        <end position="1150"/>
    </location>
</feature>
<dbReference type="EMBL" id="NHYD01003960">
    <property type="protein sequence ID" value="PPQ68299.1"/>
    <property type="molecule type" value="Genomic_DNA"/>
</dbReference>
<gene>
    <name evidence="6" type="ORF">CVT25_001387</name>
</gene>
<dbReference type="OrthoDB" id="27483at2759"/>
<dbReference type="GO" id="GO:0030289">
    <property type="term" value="C:protein phosphatase 4 complex"/>
    <property type="evidence" value="ECO:0007669"/>
    <property type="project" value="TreeGrafter"/>
</dbReference>
<dbReference type="Pfam" id="PF22972">
    <property type="entry name" value="EVH1_PP4R3"/>
    <property type="match status" value="1"/>
</dbReference>
<feature type="region of interest" description="Disordered" evidence="3">
    <location>
        <begin position="1"/>
        <end position="83"/>
    </location>
</feature>
<dbReference type="GO" id="GO:0072542">
    <property type="term" value="F:protein phosphatase activator activity"/>
    <property type="evidence" value="ECO:0007669"/>
    <property type="project" value="TreeGrafter"/>
</dbReference>